<keyword evidence="4" id="KW-1242">Viral contractile tail ejection system</keyword>
<dbReference type="GO" id="GO:0099000">
    <property type="term" value="P:symbiont genome ejection through host cell envelope, contractile tail mechanism"/>
    <property type="evidence" value="ECO:0007669"/>
    <property type="project" value="UniProtKB-KW"/>
</dbReference>
<dbReference type="Proteomes" id="UP000202478">
    <property type="component" value="Segment"/>
</dbReference>
<keyword evidence="5" id="KW-0946">Virion</keyword>
<dbReference type="OrthoDB" id="451at10239"/>
<evidence type="ECO:0000256" key="6">
    <source>
        <dbReference type="ARBA" id="ARBA00023009"/>
    </source>
</evidence>
<comment type="similarity">
    <text evidence="1">Belongs to the myoviridae tail sheath protein family.</text>
</comment>
<dbReference type="PANTHER" id="PTHR35861:SF1">
    <property type="entry name" value="PHAGE TAIL SHEATH PROTEIN"/>
    <property type="match status" value="1"/>
</dbReference>
<evidence type="ECO:0000256" key="7">
    <source>
        <dbReference type="ARBA" id="ARBA00023296"/>
    </source>
</evidence>
<reference evidence="9 10" key="1">
    <citation type="journal article" date="2014" name="Antimicrob. Agents Chemother.">
        <title>Identification of capsular types in carbapenem-resistant Klebsiella pneumoniae strains by wzc sequencing and implications in capsule depolymerase treatment.</title>
        <authorList>
            <person name="Pan Y.-J."/>
            <person name="Lin T.-L."/>
            <person name="Lin Y.-T."/>
            <person name="Su P.-A."/>
            <person name="Chen C.-T."/>
            <person name="Hsieh P.-F."/>
            <person name="Hsu C.-R."/>
            <person name="Chen C.-C."/>
            <person name="Hsieh Y.-C."/>
            <person name="Wang J.-T."/>
        </authorList>
    </citation>
    <scope>NUCLEOTIDE SEQUENCE [LARGE SCALE GENOMIC DNA]</scope>
</reference>
<keyword evidence="10" id="KW-1185">Reference proteome</keyword>
<dbReference type="GO" id="GO:0098027">
    <property type="term" value="C:virus tail, sheath"/>
    <property type="evidence" value="ECO:0007669"/>
    <property type="project" value="UniProtKB-KW"/>
</dbReference>
<dbReference type="EMBL" id="AB897757">
    <property type="protein sequence ID" value="BAQ02784.1"/>
    <property type="molecule type" value="Genomic_DNA"/>
</dbReference>
<keyword evidence="7" id="KW-1160">Virus entry into host cell</keyword>
<dbReference type="InterPro" id="IPR020287">
    <property type="entry name" value="Tail_sheath_C"/>
</dbReference>
<dbReference type="KEGG" id="vg:80645116"/>
<evidence type="ECO:0000259" key="8">
    <source>
        <dbReference type="Pfam" id="PF17482"/>
    </source>
</evidence>
<evidence type="ECO:0000256" key="2">
    <source>
        <dbReference type="ARBA" id="ARBA00022595"/>
    </source>
</evidence>
<dbReference type="Pfam" id="PF17482">
    <property type="entry name" value="Phage_sheath_1C"/>
    <property type="match status" value="1"/>
</dbReference>
<keyword evidence="5" id="KW-1229">Viral tail sheath protein</keyword>
<keyword evidence="6" id="KW-1171">Viral genome ejection through host cell envelope</keyword>
<evidence type="ECO:0000256" key="3">
    <source>
        <dbReference type="ARBA" id="ARBA00022732"/>
    </source>
</evidence>
<dbReference type="PANTHER" id="PTHR35861">
    <property type="match status" value="1"/>
</dbReference>
<proteinExistence type="inferred from homology"/>
<evidence type="ECO:0000256" key="1">
    <source>
        <dbReference type="ARBA" id="ARBA00008005"/>
    </source>
</evidence>
<dbReference type="InterPro" id="IPR052042">
    <property type="entry name" value="Tail_sheath_structural"/>
</dbReference>
<dbReference type="RefSeq" id="YP_010842931.1">
    <property type="nucleotide sequence ID" value="NC_027399.1"/>
</dbReference>
<keyword evidence="3" id="KW-1227">Viral tail protein</keyword>
<keyword evidence="2" id="KW-1162">Viral penetration into host cytoplasm</keyword>
<organism evidence="9 10">
    <name type="scientific">Klebsiella phage K64-1</name>
    <name type="common">Bacteriophage K64-1</name>
    <dbReference type="NCBI Taxonomy" id="1439894"/>
    <lineage>
        <taxon>Viruses</taxon>
        <taxon>Duplodnaviria</taxon>
        <taxon>Heunggongvirae</taxon>
        <taxon>Uroviricota</taxon>
        <taxon>Caudoviricetes</taxon>
        <taxon>Alcyoneusvirus</taxon>
        <taxon>Alcyoneusvirus K641</taxon>
    </lineage>
</organism>
<evidence type="ECO:0000256" key="5">
    <source>
        <dbReference type="ARBA" id="ARBA00023003"/>
    </source>
</evidence>
<accession>A0A0A8J9Q3</accession>
<dbReference type="Gene3D" id="3.40.50.11780">
    <property type="match status" value="1"/>
</dbReference>
<sequence>MADLISPGVDVQITDESISTASTPGTVPLFVLATAQDKLVPGSTSIASATTQANANTLQLVTSQKNVLDLFGTPVFQVDSTGSVVQGDELNEYGLHAVYSYMGISNRAYVVRADLDLAQLSPRSTAPTGPVSNGTLWLDMTSSQVEAYIAKVENPSSFHDWELKTVHMVTAEDVDDVDTTEYNIDDLVLRFKPSNGQFLMYKLEVQGLVQPNTILSLINKVPTGANISVGDVWIRDGYTQNGSNYFGTRFVIKRYMSLTGVWTVVPTYTGNNFAEIESKSGVFNTSYIASRFDLDSNSFSFYLQSGKTVSQNSPAVPVGELTPTTATQISYLTFSYLDKVTKLVAVKQGETINTATIISNISSSKDMANAGFSFVRDSNGALVVSNKNGYSFKTTQTGDVLFSNTEFAKLSVVESSNYSILNPNNFKGNTDTPTSIAKDGTYWYDFSNSDNLTVTMYTADYATDSWKLVDSSNQYVQVDEPTADREFWVLPLSQGVDGYVFYRNINGSWVKLDTTDQSTLNGMIFEDFNFPDTVPAPELYQNSMLAIDMGNTEGVVKKMEDGEWHVVSGTNLSGSGLFGRAAQRQIVVQALQAVLVGNEDIRSEWISYNLICVPGYVETLDECVTLNVDRKETAFIITDVPARLDPTGNGNDVQAWASNANNAASNGDVGRTTTYDYAAEYMGWCLSTNVDGTEIAVPGSTIAMRTIAYSDSISHVWNPPAGTSNGVVTNASSVGFINSEGEYQSVQYSEGQRDVMYSNNINPIAMRPTRGLLIWGQKTLSADSTSALSRVNVARLMCYIRKQVAIIAEPFLFRLNTPSTRQEFTGVMNAFFSELVQNNALYDFTVVCDESNNTSARIDRNELWCDIAVQPVRAIEFIYIPIRIENTQ</sequence>
<feature type="domain" description="Tail sheath protein C-terminal" evidence="8">
    <location>
        <begin position="783"/>
        <end position="884"/>
    </location>
</feature>
<dbReference type="GeneID" id="80645116"/>
<evidence type="ECO:0000313" key="9">
    <source>
        <dbReference type="EMBL" id="BAQ02784.1"/>
    </source>
</evidence>
<protein>
    <submittedName>
        <fullName evidence="9">Tail sheath protein</fullName>
    </submittedName>
</protein>
<organismHost>
    <name type="scientific">Klebsiella</name>
    <dbReference type="NCBI Taxonomy" id="570"/>
</organismHost>
<evidence type="ECO:0000256" key="4">
    <source>
        <dbReference type="ARBA" id="ARBA00022766"/>
    </source>
</evidence>
<name>A0A0A8J9Q3_BPK64</name>
<evidence type="ECO:0000313" key="10">
    <source>
        <dbReference type="Proteomes" id="UP000202478"/>
    </source>
</evidence>